<evidence type="ECO:0000313" key="7">
    <source>
        <dbReference type="Proteomes" id="UP000748531"/>
    </source>
</evidence>
<keyword evidence="4" id="KW-0067">ATP-binding</keyword>
<accession>A0A8J4TBB7</accession>
<comment type="similarity">
    <text evidence="2">Belongs to the ABC transporter superfamily. ABCC family. Conjugate transporter (TC 3.A.1.208) subfamily.</text>
</comment>
<name>A0A8J4TBB7_9TREM</name>
<reference evidence="6" key="1">
    <citation type="submission" date="2019-05" db="EMBL/GenBank/DDBJ databases">
        <title>Annotation for the trematode Paragonimus heterotremus.</title>
        <authorList>
            <person name="Choi Y.-J."/>
        </authorList>
    </citation>
    <scope>NUCLEOTIDE SEQUENCE</scope>
    <source>
        <strain evidence="6">LC</strain>
    </source>
</reference>
<dbReference type="AlphaFoldDB" id="A0A8J4TBB7"/>
<dbReference type="InterPro" id="IPR003439">
    <property type="entry name" value="ABC_transporter-like_ATP-bd"/>
</dbReference>
<keyword evidence="3" id="KW-0547">Nucleotide-binding</keyword>
<proteinExistence type="inferred from homology"/>
<comment type="subcellular location">
    <subcellularLocation>
        <location evidence="1">Membrane</location>
        <topology evidence="1">Multi-pass membrane protein</topology>
    </subcellularLocation>
</comment>
<dbReference type="Proteomes" id="UP000748531">
    <property type="component" value="Unassembled WGS sequence"/>
</dbReference>
<evidence type="ECO:0000256" key="1">
    <source>
        <dbReference type="ARBA" id="ARBA00004141"/>
    </source>
</evidence>
<dbReference type="InterPro" id="IPR027417">
    <property type="entry name" value="P-loop_NTPase"/>
</dbReference>
<dbReference type="PANTHER" id="PTHR24223:SF456">
    <property type="entry name" value="MULTIDRUG RESISTANCE-ASSOCIATED PROTEIN LETHAL(2)03659"/>
    <property type="match status" value="1"/>
</dbReference>
<feature type="domain" description="ABC transporter" evidence="5">
    <location>
        <begin position="23"/>
        <end position="73"/>
    </location>
</feature>
<comment type="caution">
    <text evidence="6">The sequence shown here is derived from an EMBL/GenBank/DDBJ whole genome shotgun (WGS) entry which is preliminary data.</text>
</comment>
<evidence type="ECO:0000313" key="6">
    <source>
        <dbReference type="EMBL" id="KAF5397722.1"/>
    </source>
</evidence>
<dbReference type="SUPFAM" id="SSF52540">
    <property type="entry name" value="P-loop containing nucleoside triphosphate hydrolases"/>
    <property type="match status" value="1"/>
</dbReference>
<dbReference type="EMBL" id="LUCH01005870">
    <property type="protein sequence ID" value="KAF5397722.1"/>
    <property type="molecule type" value="Genomic_DNA"/>
</dbReference>
<dbReference type="Gene3D" id="3.40.50.300">
    <property type="entry name" value="P-loop containing nucleotide triphosphate hydrolases"/>
    <property type="match status" value="1"/>
</dbReference>
<organism evidence="6 7">
    <name type="scientific">Paragonimus heterotremus</name>
    <dbReference type="NCBI Taxonomy" id="100268"/>
    <lineage>
        <taxon>Eukaryota</taxon>
        <taxon>Metazoa</taxon>
        <taxon>Spiralia</taxon>
        <taxon>Lophotrochozoa</taxon>
        <taxon>Platyhelminthes</taxon>
        <taxon>Trematoda</taxon>
        <taxon>Digenea</taxon>
        <taxon>Plagiorchiida</taxon>
        <taxon>Troglotremata</taxon>
        <taxon>Troglotrematidae</taxon>
        <taxon>Paragonimus</taxon>
    </lineage>
</organism>
<dbReference type="InterPro" id="IPR050173">
    <property type="entry name" value="ABC_transporter_C-like"/>
</dbReference>
<evidence type="ECO:0000259" key="5">
    <source>
        <dbReference type="Pfam" id="PF00005"/>
    </source>
</evidence>
<keyword evidence="7" id="KW-1185">Reference proteome</keyword>
<evidence type="ECO:0000256" key="4">
    <source>
        <dbReference type="ARBA" id="ARBA00022840"/>
    </source>
</evidence>
<sequence>MQTTEILFTNQALLYILRVQVQLNKVISNNPDGLDARISEGGSNFSTGQRQLLALARAILGGNQILVVDEATANVDPETDTIIQKALRSQFARCTVLTVAHRLLTVIDNDLLVVMDRGRIVEQGEPHFLLNPNLAEQDRNHVRSRQTPVVNALDNQSEAVTGHGPLANLVRQTGLEESRLLAKLAREAYLKMLNREL</sequence>
<dbReference type="Pfam" id="PF00005">
    <property type="entry name" value="ABC_tran"/>
    <property type="match status" value="1"/>
</dbReference>
<gene>
    <name evidence="6" type="ORF">PHET_08966</name>
</gene>
<dbReference type="PANTHER" id="PTHR24223">
    <property type="entry name" value="ATP-BINDING CASSETTE SUB-FAMILY C"/>
    <property type="match status" value="1"/>
</dbReference>
<dbReference type="GO" id="GO:0042626">
    <property type="term" value="F:ATPase-coupled transmembrane transporter activity"/>
    <property type="evidence" value="ECO:0007669"/>
    <property type="project" value="TreeGrafter"/>
</dbReference>
<dbReference type="GO" id="GO:0016020">
    <property type="term" value="C:membrane"/>
    <property type="evidence" value="ECO:0007669"/>
    <property type="project" value="UniProtKB-SubCell"/>
</dbReference>
<protein>
    <recommendedName>
        <fullName evidence="5">ABC transporter domain-containing protein</fullName>
    </recommendedName>
</protein>
<evidence type="ECO:0000256" key="3">
    <source>
        <dbReference type="ARBA" id="ARBA00022741"/>
    </source>
</evidence>
<dbReference type="GO" id="GO:0005524">
    <property type="term" value="F:ATP binding"/>
    <property type="evidence" value="ECO:0007669"/>
    <property type="project" value="UniProtKB-KW"/>
</dbReference>
<dbReference type="OrthoDB" id="6500128at2759"/>
<evidence type="ECO:0000256" key="2">
    <source>
        <dbReference type="ARBA" id="ARBA00009726"/>
    </source>
</evidence>
<dbReference type="GO" id="GO:0016887">
    <property type="term" value="F:ATP hydrolysis activity"/>
    <property type="evidence" value="ECO:0007669"/>
    <property type="project" value="InterPro"/>
</dbReference>